<dbReference type="GO" id="GO:0008299">
    <property type="term" value="P:isoprenoid biosynthetic process"/>
    <property type="evidence" value="ECO:0007669"/>
    <property type="project" value="InterPro"/>
</dbReference>
<dbReference type="GO" id="GO:0046872">
    <property type="term" value="F:metal ion binding"/>
    <property type="evidence" value="ECO:0007669"/>
    <property type="project" value="UniProtKB-KW"/>
</dbReference>
<comment type="similarity">
    <text evidence="2 6">Belongs to the FPP/GGPP synthase family.</text>
</comment>
<dbReference type="AlphaFoldDB" id="A0A512HQQ2"/>
<dbReference type="PANTHER" id="PTHR12001:SF85">
    <property type="entry name" value="SHORT CHAIN ISOPRENYL DIPHOSPHATE SYNTHASE"/>
    <property type="match status" value="1"/>
</dbReference>
<evidence type="ECO:0000256" key="5">
    <source>
        <dbReference type="ARBA" id="ARBA00022842"/>
    </source>
</evidence>
<comment type="caution">
    <text evidence="7">The sequence shown here is derived from an EMBL/GenBank/DDBJ whole genome shotgun (WGS) entry which is preliminary data.</text>
</comment>
<keyword evidence="5" id="KW-0460">Magnesium</keyword>
<protein>
    <submittedName>
        <fullName evidence="7">Geranylgeranyl pyrophosphate synthase</fullName>
    </submittedName>
</protein>
<dbReference type="InterPro" id="IPR008949">
    <property type="entry name" value="Isoprenoid_synthase_dom_sf"/>
</dbReference>
<dbReference type="Pfam" id="PF00348">
    <property type="entry name" value="polyprenyl_synt"/>
    <property type="match status" value="1"/>
</dbReference>
<dbReference type="InterPro" id="IPR033749">
    <property type="entry name" value="Polyprenyl_synt_CS"/>
</dbReference>
<organism evidence="7 8">
    <name type="scientific">Aeromicrobium flavum</name>
    <dbReference type="NCBI Taxonomy" id="416568"/>
    <lineage>
        <taxon>Bacteria</taxon>
        <taxon>Bacillati</taxon>
        <taxon>Actinomycetota</taxon>
        <taxon>Actinomycetes</taxon>
        <taxon>Propionibacteriales</taxon>
        <taxon>Nocardioidaceae</taxon>
        <taxon>Aeromicrobium</taxon>
    </lineage>
</organism>
<dbReference type="PROSITE" id="PS00444">
    <property type="entry name" value="POLYPRENYL_SYNTHASE_2"/>
    <property type="match status" value="1"/>
</dbReference>
<evidence type="ECO:0000256" key="6">
    <source>
        <dbReference type="RuleBase" id="RU004466"/>
    </source>
</evidence>
<evidence type="ECO:0000256" key="4">
    <source>
        <dbReference type="ARBA" id="ARBA00022723"/>
    </source>
</evidence>
<gene>
    <name evidence="7" type="ORF">AFL01nite_00930</name>
</gene>
<dbReference type="SUPFAM" id="SSF48576">
    <property type="entry name" value="Terpenoid synthases"/>
    <property type="match status" value="1"/>
</dbReference>
<comment type="cofactor">
    <cofactor evidence="1">
        <name>Mg(2+)</name>
        <dbReference type="ChEBI" id="CHEBI:18420"/>
    </cofactor>
</comment>
<evidence type="ECO:0000256" key="1">
    <source>
        <dbReference type="ARBA" id="ARBA00001946"/>
    </source>
</evidence>
<dbReference type="GO" id="GO:0004659">
    <property type="term" value="F:prenyltransferase activity"/>
    <property type="evidence" value="ECO:0007669"/>
    <property type="project" value="InterPro"/>
</dbReference>
<proteinExistence type="inferred from homology"/>
<dbReference type="PANTHER" id="PTHR12001">
    <property type="entry name" value="GERANYLGERANYL PYROPHOSPHATE SYNTHASE"/>
    <property type="match status" value="1"/>
</dbReference>
<evidence type="ECO:0000256" key="3">
    <source>
        <dbReference type="ARBA" id="ARBA00022679"/>
    </source>
</evidence>
<keyword evidence="8" id="KW-1185">Reference proteome</keyword>
<dbReference type="InterPro" id="IPR000092">
    <property type="entry name" value="Polyprenyl_synt"/>
</dbReference>
<name>A0A512HQQ2_9ACTN</name>
<dbReference type="EMBL" id="BJZQ01000001">
    <property type="protein sequence ID" value="GEO87766.1"/>
    <property type="molecule type" value="Genomic_DNA"/>
</dbReference>
<sequence>MVRGVVGGGHGANGIVTEVSSPAADSTFRTAVARQLDTFVADQRLLLTDLDPAVGDLVDAAVDFTVGGKLFRPTFCHAGWLLAGGTPADPRIAAAGAAFEWLQGSALAHDDLMDGSDTRRGRPSVHRDFEARHAAAGGFGDAEQYGARVAILLGDLMLAWADEHFRRADPDARTASLWDACKSEVVSGQFLDVLSQTRDTLDVASAMHVIRFKSAKYTIERPLHVGAALAGGDETLLSRLTDVALPLGEAFQLRDDVLGVFGDPADTGKPAGDDLREGKRTVLVARTAQVCGHDRVLSLLGRAEGVDELHDLIESSGALAAVEVDIDRLVTQAEQAIAVLGDEAASLLDPLVDAATRRVR</sequence>
<keyword evidence="4" id="KW-0479">Metal-binding</keyword>
<reference evidence="7 8" key="1">
    <citation type="submission" date="2019-07" db="EMBL/GenBank/DDBJ databases">
        <title>Whole genome shotgun sequence of Aeromicrobium flavum NBRC 107625.</title>
        <authorList>
            <person name="Hosoyama A."/>
            <person name="Uohara A."/>
            <person name="Ohji S."/>
            <person name="Ichikawa N."/>
        </authorList>
    </citation>
    <scope>NUCLEOTIDE SEQUENCE [LARGE SCALE GENOMIC DNA]</scope>
    <source>
        <strain evidence="7 8">NBRC 107625</strain>
    </source>
</reference>
<keyword evidence="3 6" id="KW-0808">Transferase</keyword>
<evidence type="ECO:0000313" key="7">
    <source>
        <dbReference type="EMBL" id="GEO87766.1"/>
    </source>
</evidence>
<dbReference type="SFLD" id="SFLDS00005">
    <property type="entry name" value="Isoprenoid_Synthase_Type_I"/>
    <property type="match status" value="1"/>
</dbReference>
<dbReference type="CDD" id="cd00685">
    <property type="entry name" value="Trans_IPPS_HT"/>
    <property type="match status" value="1"/>
</dbReference>
<evidence type="ECO:0000256" key="2">
    <source>
        <dbReference type="ARBA" id="ARBA00006706"/>
    </source>
</evidence>
<dbReference type="Proteomes" id="UP000321769">
    <property type="component" value="Unassembled WGS sequence"/>
</dbReference>
<dbReference type="Gene3D" id="1.10.600.10">
    <property type="entry name" value="Farnesyl Diphosphate Synthase"/>
    <property type="match status" value="1"/>
</dbReference>
<evidence type="ECO:0000313" key="8">
    <source>
        <dbReference type="Proteomes" id="UP000321769"/>
    </source>
</evidence>
<accession>A0A512HQQ2</accession>